<dbReference type="Proteomes" id="UP000683417">
    <property type="component" value="Unassembled WGS sequence"/>
</dbReference>
<organism evidence="1 2">
    <name type="scientific">Blumeria graminis f. sp. triticale</name>
    <dbReference type="NCBI Taxonomy" id="1689686"/>
    <lineage>
        <taxon>Eukaryota</taxon>
        <taxon>Fungi</taxon>
        <taxon>Dikarya</taxon>
        <taxon>Ascomycota</taxon>
        <taxon>Pezizomycotina</taxon>
        <taxon>Leotiomycetes</taxon>
        <taxon>Erysiphales</taxon>
        <taxon>Erysiphaceae</taxon>
        <taxon>Blumeria</taxon>
    </lineage>
</organism>
<reference evidence="1" key="1">
    <citation type="submission" date="2020-10" db="EMBL/GenBank/DDBJ databases">
        <authorList>
            <person name="Muller C M."/>
        </authorList>
    </citation>
    <scope>NUCLEOTIDE SEQUENCE</scope>
    <source>
        <strain evidence="1">THUN-12</strain>
    </source>
</reference>
<gene>
    <name evidence="1" type="ORF">BGTH12_LOCUS5653</name>
</gene>
<accession>A0A9W4D3Y0</accession>
<evidence type="ECO:0000313" key="1">
    <source>
        <dbReference type="EMBL" id="CAD6504295.1"/>
    </source>
</evidence>
<protein>
    <submittedName>
        <fullName evidence="1">BgTH12-06027</fullName>
    </submittedName>
</protein>
<name>A0A9W4D3Y0_BLUGR</name>
<evidence type="ECO:0000313" key="2">
    <source>
        <dbReference type="Proteomes" id="UP000683417"/>
    </source>
</evidence>
<comment type="caution">
    <text evidence="1">The sequence shown here is derived from an EMBL/GenBank/DDBJ whole genome shotgun (WGS) entry which is preliminary data.</text>
</comment>
<dbReference type="AlphaFoldDB" id="A0A9W4D3Y0"/>
<proteinExistence type="predicted"/>
<sequence length="120" mass="13589">MLAFPYSAALHVICHGTCRGNASTDIPRNQKFGPHWPPYRSRAYSPCSIPRHWVNSEIFGHHIIPASLFSPQSHVKSCRGMPHSHRRSPFSMGILGQDNKTVLIRPSRNVRCCTFEPLKL</sequence>
<dbReference type="EMBL" id="CAJHIT010000008">
    <property type="protein sequence ID" value="CAD6504295.1"/>
    <property type="molecule type" value="Genomic_DNA"/>
</dbReference>